<keyword evidence="1" id="KW-0238">DNA-binding</keyword>
<reference evidence="3" key="1">
    <citation type="submission" date="2020-09" db="EMBL/GenBank/DDBJ databases">
        <title>Taishania pollutisoli gen. nov., sp. nov., Isolated from Tetrabromobisphenol A-Contaminated Soil.</title>
        <authorList>
            <person name="Chen Q."/>
        </authorList>
    </citation>
    <scope>NUCLEOTIDE SEQUENCE</scope>
    <source>
        <strain evidence="3">CZZ-1</strain>
    </source>
</reference>
<evidence type="ECO:0000313" key="4">
    <source>
        <dbReference type="Proteomes" id="UP000652681"/>
    </source>
</evidence>
<comment type="caution">
    <text evidence="3">The sequence shown here is derived from an EMBL/GenBank/DDBJ whole genome shotgun (WGS) entry which is preliminary data.</text>
</comment>
<dbReference type="PROSITE" id="PS50943">
    <property type="entry name" value="HTH_CROC1"/>
    <property type="match status" value="1"/>
</dbReference>
<organism evidence="3 4">
    <name type="scientific">Taishania pollutisoli</name>
    <dbReference type="NCBI Taxonomy" id="2766479"/>
    <lineage>
        <taxon>Bacteria</taxon>
        <taxon>Pseudomonadati</taxon>
        <taxon>Bacteroidota</taxon>
        <taxon>Flavobacteriia</taxon>
        <taxon>Flavobacteriales</taxon>
        <taxon>Crocinitomicaceae</taxon>
        <taxon>Taishania</taxon>
    </lineage>
</organism>
<dbReference type="CDD" id="cd00093">
    <property type="entry name" value="HTH_XRE"/>
    <property type="match status" value="1"/>
</dbReference>
<dbReference type="PANTHER" id="PTHR46558:SF11">
    <property type="entry name" value="HTH-TYPE TRANSCRIPTIONAL REGULATOR XRE"/>
    <property type="match status" value="1"/>
</dbReference>
<dbReference type="PANTHER" id="PTHR46558">
    <property type="entry name" value="TRACRIPTIONAL REGULATORY PROTEIN-RELATED-RELATED"/>
    <property type="match status" value="1"/>
</dbReference>
<accession>A0A8J6PLD8</accession>
<evidence type="ECO:0000313" key="3">
    <source>
        <dbReference type="EMBL" id="MBC9813911.1"/>
    </source>
</evidence>
<dbReference type="SMART" id="SM00530">
    <property type="entry name" value="HTH_XRE"/>
    <property type="match status" value="1"/>
</dbReference>
<proteinExistence type="predicted"/>
<dbReference type="Gene3D" id="1.10.260.40">
    <property type="entry name" value="lambda repressor-like DNA-binding domains"/>
    <property type="match status" value="1"/>
</dbReference>
<dbReference type="RefSeq" id="WP_216714820.1">
    <property type="nucleotide sequence ID" value="NZ_JACVEL010000020.1"/>
</dbReference>
<dbReference type="EMBL" id="JACVEL010000020">
    <property type="protein sequence ID" value="MBC9813911.1"/>
    <property type="molecule type" value="Genomic_DNA"/>
</dbReference>
<dbReference type="InterPro" id="IPR001387">
    <property type="entry name" value="Cro/C1-type_HTH"/>
</dbReference>
<dbReference type="SUPFAM" id="SSF47413">
    <property type="entry name" value="lambda repressor-like DNA-binding domains"/>
    <property type="match status" value="1"/>
</dbReference>
<name>A0A8J6PLD8_9FLAO</name>
<dbReference type="Pfam" id="PF01381">
    <property type="entry name" value="HTH_3"/>
    <property type="match status" value="1"/>
</dbReference>
<gene>
    <name evidence="3" type="ORF">H9Y05_15650</name>
</gene>
<dbReference type="InterPro" id="IPR010982">
    <property type="entry name" value="Lambda_DNA-bd_dom_sf"/>
</dbReference>
<dbReference type="Proteomes" id="UP000652681">
    <property type="component" value="Unassembled WGS sequence"/>
</dbReference>
<protein>
    <submittedName>
        <fullName evidence="3">Helix-turn-helix transcriptional regulator</fullName>
    </submittedName>
</protein>
<evidence type="ECO:0000256" key="1">
    <source>
        <dbReference type="ARBA" id="ARBA00023125"/>
    </source>
</evidence>
<sequence length="132" mass="15622">MNEQEKEIRIGKKIRQLRELKDYSQEYMAEKLGMSVPGYSRIERNEVDVNIEKAYQIASILNVGINDLLNFDEKYIFHNYNYGSDAEHAFVINSHIQSQNKEDRKTINDLIQFLKDQIKEKDIIINNLLNKK</sequence>
<feature type="domain" description="HTH cro/C1-type" evidence="2">
    <location>
        <begin position="14"/>
        <end position="68"/>
    </location>
</feature>
<dbReference type="AlphaFoldDB" id="A0A8J6PLD8"/>
<dbReference type="GO" id="GO:0003677">
    <property type="term" value="F:DNA binding"/>
    <property type="evidence" value="ECO:0007669"/>
    <property type="project" value="UniProtKB-KW"/>
</dbReference>
<evidence type="ECO:0000259" key="2">
    <source>
        <dbReference type="PROSITE" id="PS50943"/>
    </source>
</evidence>
<keyword evidence="4" id="KW-1185">Reference proteome</keyword>